<dbReference type="EMBL" id="MCFA01000025">
    <property type="protein sequence ID" value="ORY15393.1"/>
    <property type="molecule type" value="Genomic_DNA"/>
</dbReference>
<gene>
    <name evidence="1" type="ORF">BCR34DRAFT_177584</name>
</gene>
<proteinExistence type="predicted"/>
<keyword evidence="2" id="KW-1185">Reference proteome</keyword>
<protein>
    <submittedName>
        <fullName evidence="1">Uncharacterized protein</fullName>
    </submittedName>
</protein>
<dbReference type="AlphaFoldDB" id="A0A1Y1ZYP7"/>
<evidence type="ECO:0000313" key="2">
    <source>
        <dbReference type="Proteomes" id="UP000193144"/>
    </source>
</evidence>
<reference evidence="1 2" key="1">
    <citation type="submission" date="2016-07" db="EMBL/GenBank/DDBJ databases">
        <title>Pervasive Adenine N6-methylation of Active Genes in Fungi.</title>
        <authorList>
            <consortium name="DOE Joint Genome Institute"/>
            <person name="Mondo S.J."/>
            <person name="Dannebaum R.O."/>
            <person name="Kuo R.C."/>
            <person name="Labutti K."/>
            <person name="Haridas S."/>
            <person name="Kuo A."/>
            <person name="Salamov A."/>
            <person name="Ahrendt S.R."/>
            <person name="Lipzen A."/>
            <person name="Sullivan W."/>
            <person name="Andreopoulos W.B."/>
            <person name="Clum A."/>
            <person name="Lindquist E."/>
            <person name="Daum C."/>
            <person name="Ramamoorthy G.K."/>
            <person name="Gryganskyi A."/>
            <person name="Culley D."/>
            <person name="Magnuson J.K."/>
            <person name="James T.Y."/>
            <person name="O'Malley M.A."/>
            <person name="Stajich J.E."/>
            <person name="Spatafora J.W."/>
            <person name="Visel A."/>
            <person name="Grigoriev I.V."/>
        </authorList>
    </citation>
    <scope>NUCLEOTIDE SEQUENCE [LARGE SCALE GENOMIC DNA]</scope>
    <source>
        <strain evidence="1 2">CBS 115471</strain>
    </source>
</reference>
<dbReference type="Proteomes" id="UP000193144">
    <property type="component" value="Unassembled WGS sequence"/>
</dbReference>
<organism evidence="1 2">
    <name type="scientific">Clohesyomyces aquaticus</name>
    <dbReference type="NCBI Taxonomy" id="1231657"/>
    <lineage>
        <taxon>Eukaryota</taxon>
        <taxon>Fungi</taxon>
        <taxon>Dikarya</taxon>
        <taxon>Ascomycota</taxon>
        <taxon>Pezizomycotina</taxon>
        <taxon>Dothideomycetes</taxon>
        <taxon>Pleosporomycetidae</taxon>
        <taxon>Pleosporales</taxon>
        <taxon>Lindgomycetaceae</taxon>
        <taxon>Clohesyomyces</taxon>
    </lineage>
</organism>
<accession>A0A1Y1ZYP7</accession>
<evidence type="ECO:0000313" key="1">
    <source>
        <dbReference type="EMBL" id="ORY15393.1"/>
    </source>
</evidence>
<sequence length="279" mass="32360">MSSYTTASPIPPVAPTIKATRNQERQLRHELIAMNPKLHYMVEGASTVETIPGLSPELLRPFCLNLDLFLNLDNIFIIPAQFYQPFRWPYLEQLQDGEPFHTIFEWIRLAYAAHEDTVEIGLTPRLDELCAIYTATRLLNMCPEGIQVEKIIAGKLSHRNLTMLEGREVWYTFRDLPRCGAMTAFIRNLQDDTVPRMKAEVAANQIPAVTLQHLWVWMRDEPDLMTLFAKNPMERFVGMTQNPDPDWKEKRLKEWVEEVKELLREGKLEVPKEEDIGNV</sequence>
<name>A0A1Y1ZYP7_9PLEO</name>
<comment type="caution">
    <text evidence="1">The sequence shown here is derived from an EMBL/GenBank/DDBJ whole genome shotgun (WGS) entry which is preliminary data.</text>
</comment>